<dbReference type="Gene3D" id="1.10.3810.10">
    <property type="entry name" value="Biosynthetic peptidoglycan transglycosylase-like"/>
    <property type="match status" value="1"/>
</dbReference>
<feature type="domain" description="Glycosyl transferase family 51" evidence="12">
    <location>
        <begin position="159"/>
        <end position="320"/>
    </location>
</feature>
<evidence type="ECO:0000256" key="9">
    <source>
        <dbReference type="SAM" id="MobiDB-lite"/>
    </source>
</evidence>
<keyword evidence="5" id="KW-0378">Hydrolase</keyword>
<keyword evidence="10" id="KW-1133">Transmembrane helix</keyword>
<keyword evidence="14" id="KW-1185">Reference proteome</keyword>
<dbReference type="EC" id="2.4.-.-" evidence="13"/>
<dbReference type="InterPro" id="IPR001264">
    <property type="entry name" value="Glyco_trans_51"/>
</dbReference>
<evidence type="ECO:0000256" key="1">
    <source>
        <dbReference type="ARBA" id="ARBA00022645"/>
    </source>
</evidence>
<dbReference type="SUPFAM" id="SSF53955">
    <property type="entry name" value="Lysozyme-like"/>
    <property type="match status" value="1"/>
</dbReference>
<dbReference type="InterPro" id="IPR012338">
    <property type="entry name" value="Beta-lactam/transpept-like"/>
</dbReference>
<evidence type="ECO:0000313" key="13">
    <source>
        <dbReference type="EMBL" id="MFD2417961.1"/>
    </source>
</evidence>
<feature type="compositionally biased region" description="Gly residues" evidence="9">
    <location>
        <begin position="785"/>
        <end position="796"/>
    </location>
</feature>
<reference evidence="14" key="1">
    <citation type="journal article" date="2019" name="Int. J. Syst. Evol. Microbiol.">
        <title>The Global Catalogue of Microorganisms (GCM) 10K type strain sequencing project: providing services to taxonomists for standard genome sequencing and annotation.</title>
        <authorList>
            <consortium name="The Broad Institute Genomics Platform"/>
            <consortium name="The Broad Institute Genome Sequencing Center for Infectious Disease"/>
            <person name="Wu L."/>
            <person name="Ma J."/>
        </authorList>
    </citation>
    <scope>NUCLEOTIDE SEQUENCE [LARGE SCALE GENOMIC DNA]</scope>
    <source>
        <strain evidence="14">CGMCC 4.7645</strain>
    </source>
</reference>
<evidence type="ECO:0000313" key="14">
    <source>
        <dbReference type="Proteomes" id="UP001597417"/>
    </source>
</evidence>
<feature type="domain" description="Penicillin-binding protein transpeptidase" evidence="11">
    <location>
        <begin position="413"/>
        <end position="689"/>
    </location>
</feature>
<name>A0ABW5FSX9_9PSEU</name>
<dbReference type="InterPro" id="IPR001460">
    <property type="entry name" value="PCN-bd_Tpept"/>
</dbReference>
<dbReference type="SUPFAM" id="SSF56601">
    <property type="entry name" value="beta-lactamase/transpeptidase-like"/>
    <property type="match status" value="1"/>
</dbReference>
<evidence type="ECO:0000256" key="5">
    <source>
        <dbReference type="ARBA" id="ARBA00022801"/>
    </source>
</evidence>
<evidence type="ECO:0000259" key="12">
    <source>
        <dbReference type="Pfam" id="PF00912"/>
    </source>
</evidence>
<feature type="compositionally biased region" description="Pro residues" evidence="9">
    <location>
        <begin position="1"/>
        <end position="25"/>
    </location>
</feature>
<dbReference type="GO" id="GO:0016757">
    <property type="term" value="F:glycosyltransferase activity"/>
    <property type="evidence" value="ECO:0007669"/>
    <property type="project" value="UniProtKB-KW"/>
</dbReference>
<evidence type="ECO:0000256" key="6">
    <source>
        <dbReference type="ARBA" id="ARBA00023268"/>
    </source>
</evidence>
<keyword evidence="3 13" id="KW-0328">Glycosyltransferase</keyword>
<dbReference type="PANTHER" id="PTHR32282">
    <property type="entry name" value="BINDING PROTEIN TRANSPEPTIDASE, PUTATIVE-RELATED"/>
    <property type="match status" value="1"/>
</dbReference>
<keyword evidence="6" id="KW-0511">Multifunctional enzyme</keyword>
<evidence type="ECO:0000259" key="11">
    <source>
        <dbReference type="Pfam" id="PF00905"/>
    </source>
</evidence>
<keyword evidence="2" id="KW-0645">Protease</keyword>
<accession>A0ABW5FSX9</accession>
<gene>
    <name evidence="13" type="ORF">ACFSXZ_16670</name>
</gene>
<dbReference type="Gene3D" id="3.40.710.10">
    <property type="entry name" value="DD-peptidase/beta-lactamase superfamily"/>
    <property type="match status" value="1"/>
</dbReference>
<evidence type="ECO:0000256" key="10">
    <source>
        <dbReference type="SAM" id="Phobius"/>
    </source>
</evidence>
<feature type="transmembrane region" description="Helical" evidence="10">
    <location>
        <begin position="103"/>
        <end position="126"/>
    </location>
</feature>
<evidence type="ECO:0000256" key="2">
    <source>
        <dbReference type="ARBA" id="ARBA00022670"/>
    </source>
</evidence>
<feature type="region of interest" description="Disordered" evidence="9">
    <location>
        <begin position="717"/>
        <end position="796"/>
    </location>
</feature>
<comment type="catalytic activity">
    <reaction evidence="7">
        <text>Preferential cleavage: (Ac)2-L-Lys-D-Ala-|-D-Ala. Also transpeptidation of peptidyl-alanyl moieties that are N-acyl substituents of D-alanine.</text>
        <dbReference type="EC" id="3.4.16.4"/>
    </reaction>
</comment>
<dbReference type="EMBL" id="JBHUKR010000007">
    <property type="protein sequence ID" value="MFD2417961.1"/>
    <property type="molecule type" value="Genomic_DNA"/>
</dbReference>
<dbReference type="RefSeq" id="WP_378265936.1">
    <property type="nucleotide sequence ID" value="NZ_JBHUKR010000007.1"/>
</dbReference>
<evidence type="ECO:0000256" key="4">
    <source>
        <dbReference type="ARBA" id="ARBA00022679"/>
    </source>
</evidence>
<organism evidence="13 14">
    <name type="scientific">Amycolatopsis pigmentata</name>
    <dbReference type="NCBI Taxonomy" id="450801"/>
    <lineage>
        <taxon>Bacteria</taxon>
        <taxon>Bacillati</taxon>
        <taxon>Actinomycetota</taxon>
        <taxon>Actinomycetes</taxon>
        <taxon>Pseudonocardiales</taxon>
        <taxon>Pseudonocardiaceae</taxon>
        <taxon>Amycolatopsis</taxon>
    </lineage>
</organism>
<keyword evidence="4 13" id="KW-0808">Transferase</keyword>
<comment type="caution">
    <text evidence="13">The sequence shown here is derived from an EMBL/GenBank/DDBJ whole genome shotgun (WGS) entry which is preliminary data.</text>
</comment>
<dbReference type="PANTHER" id="PTHR32282:SF34">
    <property type="entry name" value="PENICILLIN-BINDING PROTEIN 1A"/>
    <property type="match status" value="1"/>
</dbReference>
<feature type="compositionally biased region" description="Pro residues" evidence="9">
    <location>
        <begin position="35"/>
        <end position="44"/>
    </location>
</feature>
<protein>
    <submittedName>
        <fullName evidence="13">Transglycosylase domain-containing protein</fullName>
        <ecNumber evidence="13">2.4.-.-</ecNumber>
    </submittedName>
</protein>
<evidence type="ECO:0000256" key="7">
    <source>
        <dbReference type="ARBA" id="ARBA00034000"/>
    </source>
</evidence>
<comment type="catalytic activity">
    <reaction evidence="8">
        <text>[GlcNAc-(1-&gt;4)-Mur2Ac(oyl-L-Ala-gamma-D-Glu-L-Lys-D-Ala-D-Ala)](n)-di-trans,octa-cis-undecaprenyl diphosphate + beta-D-GlcNAc-(1-&gt;4)-Mur2Ac(oyl-L-Ala-gamma-D-Glu-L-Lys-D-Ala-D-Ala)-di-trans,octa-cis-undecaprenyl diphosphate = [GlcNAc-(1-&gt;4)-Mur2Ac(oyl-L-Ala-gamma-D-Glu-L-Lys-D-Ala-D-Ala)](n+1)-di-trans,octa-cis-undecaprenyl diphosphate + di-trans,octa-cis-undecaprenyl diphosphate + H(+)</text>
        <dbReference type="Rhea" id="RHEA:23708"/>
        <dbReference type="Rhea" id="RHEA-COMP:9602"/>
        <dbReference type="Rhea" id="RHEA-COMP:9603"/>
        <dbReference type="ChEBI" id="CHEBI:15378"/>
        <dbReference type="ChEBI" id="CHEBI:58405"/>
        <dbReference type="ChEBI" id="CHEBI:60033"/>
        <dbReference type="ChEBI" id="CHEBI:78435"/>
        <dbReference type="EC" id="2.4.99.28"/>
    </reaction>
</comment>
<feature type="region of interest" description="Disordered" evidence="9">
    <location>
        <begin position="1"/>
        <end position="94"/>
    </location>
</feature>
<dbReference type="InterPro" id="IPR036950">
    <property type="entry name" value="PBP_transglycosylase"/>
</dbReference>
<dbReference type="Pfam" id="PF00912">
    <property type="entry name" value="Transgly"/>
    <property type="match status" value="1"/>
</dbReference>
<feature type="compositionally biased region" description="Low complexity" evidence="9">
    <location>
        <begin position="731"/>
        <end position="747"/>
    </location>
</feature>
<dbReference type="Pfam" id="PF00905">
    <property type="entry name" value="Transpeptidase"/>
    <property type="match status" value="1"/>
</dbReference>
<feature type="compositionally biased region" description="Pro residues" evidence="9">
    <location>
        <begin position="748"/>
        <end position="760"/>
    </location>
</feature>
<proteinExistence type="predicted"/>
<keyword evidence="10" id="KW-0472">Membrane</keyword>
<sequence>MPPAGGRTPPPGPPPQRPPQSPPPDRPGRGGNFRQPPPPPPGPEPGLLTHSELGSAGYTDDFDEEATEFANLGDEPSAPEDDDGSELTPRQRKKRLWRRTRRTMYVLVGLGVVIPAVAFTIAYFFVDVPTPEQVLAQQGQVVSYYYADNTLMGKDIPDSGDRQILQPGQIPEVMKKAAYAAEDATFETNSGFDVMGIFRAVFNNLTGGQGGGSGISQQYVKKATENEAPTLTRKFTELVKSFKLNQTQSKQEIIAGYLNIIYFGRNAYGIQAASHAYFNKDAAQLTPADAAFLAGIIQGPSKGDNSDYTTWRWKYVMDNMVKYHWLSPADRQTAQYPVPVPKAKARPQAISGPMAFIQAQVEEELTAAGYSKEKLQAGGYNIYTTIDPNAQRLAEQAVTDTMKGQPSDLKNALVAVDPKTRGVVAYYGGPNNEQDAKDWASTQRNPGSSFKAFDLAAFLKMGKGLGETFDGSIRRQFGVLPDGSPRYVNNASQANSCGTQCTVAEATKISANTVFFDMVANVTGIQAVADVAKEAGVTDLTTQNQGVDYNISIGGGSTEVTPLDMATGYSTFADNGVSLPRHFVAKVTDPGGALVYQAPTDPKPAFTPNDSDKSKQIAGNVTMALKPVIGFSHLTCPQGHECAGKTGTQQYDPGKGNTSNLNSQVWMVGYTPSISVASWVGTGANKELKDKNGKSVSSDGLPAQAWQQFITNYLKGKPPEKFDQVEPIGKTPVTTTEEPTSKPSTTPSTPPTTPSSPPSTPSSSSSSSSSTRSRPSLPSTTIGGIQFGGPGPNGGG</sequence>
<evidence type="ECO:0000256" key="3">
    <source>
        <dbReference type="ARBA" id="ARBA00022676"/>
    </source>
</evidence>
<dbReference type="InterPro" id="IPR050396">
    <property type="entry name" value="Glycosyltr_51/Transpeptidase"/>
</dbReference>
<keyword evidence="1" id="KW-0121">Carboxypeptidase</keyword>
<evidence type="ECO:0000256" key="8">
    <source>
        <dbReference type="ARBA" id="ARBA00049902"/>
    </source>
</evidence>
<feature type="compositionally biased region" description="Low complexity" evidence="9">
    <location>
        <begin position="761"/>
        <end position="784"/>
    </location>
</feature>
<dbReference type="Proteomes" id="UP001597417">
    <property type="component" value="Unassembled WGS sequence"/>
</dbReference>
<dbReference type="InterPro" id="IPR023346">
    <property type="entry name" value="Lysozyme-like_dom_sf"/>
</dbReference>
<keyword evidence="10" id="KW-0812">Transmembrane</keyword>